<evidence type="ECO:0000313" key="2">
    <source>
        <dbReference type="Proteomes" id="UP001356427"/>
    </source>
</evidence>
<keyword evidence="2" id="KW-1185">Reference proteome</keyword>
<organism evidence="1 2">
    <name type="scientific">Coregonus suidteri</name>
    <dbReference type="NCBI Taxonomy" id="861788"/>
    <lineage>
        <taxon>Eukaryota</taxon>
        <taxon>Metazoa</taxon>
        <taxon>Chordata</taxon>
        <taxon>Craniata</taxon>
        <taxon>Vertebrata</taxon>
        <taxon>Euteleostomi</taxon>
        <taxon>Actinopterygii</taxon>
        <taxon>Neopterygii</taxon>
        <taxon>Teleostei</taxon>
        <taxon>Protacanthopterygii</taxon>
        <taxon>Salmoniformes</taxon>
        <taxon>Salmonidae</taxon>
        <taxon>Coregoninae</taxon>
        <taxon>Coregonus</taxon>
    </lineage>
</organism>
<evidence type="ECO:0000313" key="1">
    <source>
        <dbReference type="EMBL" id="KAK6315601.1"/>
    </source>
</evidence>
<sequence length="132" mass="15262">MKEILSELKGVSHGFAPTKVPNVKYELSESLSLLRTDAAASAQELQEMLERHRVQNETWLRAQAEENDKERKELCKLRVFSEEGEGKVFGCRIGDAIKRRQGRKRETKISFISCYNFTIKRVFAETCRDCHP</sequence>
<protein>
    <submittedName>
        <fullName evidence="1">Uncharacterized protein</fullName>
    </submittedName>
</protein>
<reference evidence="1 2" key="1">
    <citation type="submission" date="2021-04" db="EMBL/GenBank/DDBJ databases">
        <authorList>
            <person name="De Guttry C."/>
            <person name="Zahm M."/>
            <person name="Klopp C."/>
            <person name="Cabau C."/>
            <person name="Louis A."/>
            <person name="Berthelot C."/>
            <person name="Parey E."/>
            <person name="Roest Crollius H."/>
            <person name="Montfort J."/>
            <person name="Robinson-Rechavi M."/>
            <person name="Bucao C."/>
            <person name="Bouchez O."/>
            <person name="Gislard M."/>
            <person name="Lluch J."/>
            <person name="Milhes M."/>
            <person name="Lampietro C."/>
            <person name="Lopez Roques C."/>
            <person name="Donnadieu C."/>
            <person name="Braasch I."/>
            <person name="Desvignes T."/>
            <person name="Postlethwait J."/>
            <person name="Bobe J."/>
            <person name="Wedekind C."/>
            <person name="Guiguen Y."/>
        </authorList>
    </citation>
    <scope>NUCLEOTIDE SEQUENCE [LARGE SCALE GENOMIC DNA]</scope>
    <source>
        <strain evidence="1">Cs_M1</strain>
        <tissue evidence="1">Blood</tissue>
    </source>
</reference>
<accession>A0AAN8MAL7</accession>
<comment type="caution">
    <text evidence="1">The sequence shown here is derived from an EMBL/GenBank/DDBJ whole genome shotgun (WGS) entry which is preliminary data.</text>
</comment>
<proteinExistence type="predicted"/>
<gene>
    <name evidence="1" type="ORF">J4Q44_G00131250</name>
</gene>
<name>A0AAN8MAL7_9TELE</name>
<dbReference type="Proteomes" id="UP001356427">
    <property type="component" value="Unassembled WGS sequence"/>
</dbReference>
<dbReference type="AlphaFoldDB" id="A0AAN8MAL7"/>
<dbReference type="EMBL" id="JAGTTL010000011">
    <property type="protein sequence ID" value="KAK6315601.1"/>
    <property type="molecule type" value="Genomic_DNA"/>
</dbReference>